<dbReference type="Gene3D" id="2.60.40.10">
    <property type="entry name" value="Immunoglobulins"/>
    <property type="match status" value="4"/>
</dbReference>
<dbReference type="PROSITE" id="PS50835">
    <property type="entry name" value="IG_LIKE"/>
    <property type="match status" value="3"/>
</dbReference>
<name>A0A974CGM2_XENLA</name>
<dbReference type="Proteomes" id="UP000694892">
    <property type="component" value="Chromosome 7L"/>
</dbReference>
<gene>
    <name evidence="6" type="ORF">XELAEV_18036013mg</name>
</gene>
<dbReference type="SMART" id="SM00408">
    <property type="entry name" value="IGc2"/>
    <property type="match status" value="2"/>
</dbReference>
<keyword evidence="4" id="KW-0472">Membrane</keyword>
<proteinExistence type="predicted"/>
<dbReference type="SUPFAM" id="SSF48726">
    <property type="entry name" value="Immunoglobulin"/>
    <property type="match status" value="4"/>
</dbReference>
<feature type="domain" description="Ig-like" evidence="5">
    <location>
        <begin position="240"/>
        <end position="299"/>
    </location>
</feature>
<reference evidence="7" key="1">
    <citation type="journal article" date="2016" name="Nature">
        <title>Genome evolution in the allotetraploid frog Xenopus laevis.</title>
        <authorList>
            <person name="Session A.M."/>
            <person name="Uno Y."/>
            <person name="Kwon T."/>
            <person name="Chapman J.A."/>
            <person name="Toyoda A."/>
            <person name="Takahashi S."/>
            <person name="Fukui A."/>
            <person name="Hikosaka A."/>
            <person name="Suzuki A."/>
            <person name="Kondo M."/>
            <person name="van Heeringen S.J."/>
            <person name="Quigley I."/>
            <person name="Heinz S."/>
            <person name="Ogino H."/>
            <person name="Ochi H."/>
            <person name="Hellsten U."/>
            <person name="Lyons J.B."/>
            <person name="Simakov O."/>
            <person name="Putnam N."/>
            <person name="Stites J."/>
            <person name="Kuroki Y."/>
            <person name="Tanaka T."/>
            <person name="Michiue T."/>
            <person name="Watanabe M."/>
            <person name="Bogdanovic O."/>
            <person name="Lister R."/>
            <person name="Georgiou G."/>
            <person name="Paranjpe S.S."/>
            <person name="van Kruijsbergen I."/>
            <person name="Shu S."/>
            <person name="Carlson J."/>
            <person name="Kinoshita T."/>
            <person name="Ohta Y."/>
            <person name="Mawaribuchi S."/>
            <person name="Jenkins J."/>
            <person name="Grimwood J."/>
            <person name="Schmutz J."/>
            <person name="Mitros T."/>
            <person name="Mozaffari S.V."/>
            <person name="Suzuki Y."/>
            <person name="Haramoto Y."/>
            <person name="Yamamoto T.S."/>
            <person name="Takagi C."/>
            <person name="Heald R."/>
            <person name="Miller K."/>
            <person name="Haudenschild C."/>
            <person name="Kitzman J."/>
            <person name="Nakayama T."/>
            <person name="Izutsu Y."/>
            <person name="Robert J."/>
            <person name="Fortriede J."/>
            <person name="Burns K."/>
            <person name="Lotay V."/>
            <person name="Karimi K."/>
            <person name="Yasuoka Y."/>
            <person name="Dichmann D.S."/>
            <person name="Flajnik M.F."/>
            <person name="Houston D.W."/>
            <person name="Shendure J."/>
            <person name="DuPasquier L."/>
            <person name="Vize P.D."/>
            <person name="Zorn A.M."/>
            <person name="Ito M."/>
            <person name="Marcotte E.M."/>
            <person name="Wallingford J.B."/>
            <person name="Ito Y."/>
            <person name="Asashima M."/>
            <person name="Ueno N."/>
            <person name="Matsuda Y."/>
            <person name="Veenstra G.J."/>
            <person name="Fujiyama A."/>
            <person name="Harland R.M."/>
            <person name="Taira M."/>
            <person name="Rokhsar D.S."/>
        </authorList>
    </citation>
    <scope>NUCLEOTIDE SEQUENCE [LARGE SCALE GENOMIC DNA]</scope>
    <source>
        <strain evidence="7">J</strain>
    </source>
</reference>
<dbReference type="AlphaFoldDB" id="A0A974CGM2"/>
<keyword evidence="4" id="KW-1133">Transmembrane helix</keyword>
<dbReference type="Pfam" id="PF13927">
    <property type="entry name" value="Ig_3"/>
    <property type="match status" value="1"/>
</dbReference>
<dbReference type="PANTHER" id="PTHR44427">
    <property type="entry name" value="CARCINOEMBRYONIC ANTIGEN-RELATED CELL ADHESION MOLECULE 19"/>
    <property type="match status" value="1"/>
</dbReference>
<evidence type="ECO:0000256" key="2">
    <source>
        <dbReference type="ARBA" id="ARBA00023180"/>
    </source>
</evidence>
<dbReference type="EMBL" id="CM004478">
    <property type="protein sequence ID" value="OCT73034.1"/>
    <property type="molecule type" value="Genomic_DNA"/>
</dbReference>
<feature type="domain" description="Ig-like" evidence="5">
    <location>
        <begin position="607"/>
        <end position="680"/>
    </location>
</feature>
<protein>
    <recommendedName>
        <fullName evidence="5">Ig-like domain-containing protein</fullName>
    </recommendedName>
</protein>
<keyword evidence="2" id="KW-0325">Glycoprotein</keyword>
<dbReference type="InterPro" id="IPR050831">
    <property type="entry name" value="CEA_cell_adhesion"/>
</dbReference>
<dbReference type="SMART" id="SM00409">
    <property type="entry name" value="IG"/>
    <property type="match status" value="4"/>
</dbReference>
<evidence type="ECO:0000259" key="5">
    <source>
        <dbReference type="PROSITE" id="PS50835"/>
    </source>
</evidence>
<dbReference type="PANTHER" id="PTHR44427:SF1">
    <property type="entry name" value="CARCINOEMBRYONIC ANTIGEN-RELATED CELL ADHESION MOLECULE 1"/>
    <property type="match status" value="1"/>
</dbReference>
<dbReference type="InterPro" id="IPR036179">
    <property type="entry name" value="Ig-like_dom_sf"/>
</dbReference>
<sequence>MVRQKTTPMRALCIRGYLLTVCLSVWMISAHGIGVQLIPQYPVVNQSVTLSITGVTGTIRQFSWFKVSSVLGYSQIFSVNPSLNTAKPGPQYFPRASWFPNGSLQISGLVPIDQGTYSVQIWASNTSHTTSNTTSVFLTVYECSPKSTERVTKPVMSSSSSQTLVNDTVTITCVTAHAERILWRKDGTDLPSGGDLSSDNRTMTFHRINRWDAGRYQCEAENPISRNISDIITLTVIYGPENVKSLLHVNTGSDPPSLQCVADSVPAPTYLWRINGTVIPHDTISVLQDKSQEQLVYICCQSYCVTSISGIICGSIAGTIMITCLMFLLYKRYVHPLRETQKGEIEPVNVDGTAGDIWRVEGADSSLNHNQSANEEPAYMVTVNETGTSQDLNMKTYLLSVVMGEFIRQAQIHGEFARFAAGEYIREMGEKNVSLFVNFTGNSQIFRRSGTAQIRPSLFISADKQGGMYLKALHKHPLLQEKVLVSLFSVWINLINGISIQLMPEYPVDNQPVTLSVSGVIGIIESFSWYKSSTVVNSSLILTYNSSSYTETQGPQYFSRASGLPDGSLSISTIYTTDQTYYTVQVEADSLTVDTIYLRVYVPVTKPEITASLWPEELEYNLTCRENNAEKILWNRIDGRFPSGVIFSNNNRTMTIPKFIKSDAGQYQCEVENTISKNISDLYMLSQYCVCTDPPADNTVGILAGIICGTIAGIALIASVTFLLYTKYIHPVKQANTGQFNDKQDPSATYDTITGRGEGMQHRQQHQQDHTYCDLKI</sequence>
<evidence type="ECO:0000313" key="7">
    <source>
        <dbReference type="Proteomes" id="UP000694892"/>
    </source>
</evidence>
<keyword evidence="3" id="KW-0393">Immunoglobulin domain</keyword>
<keyword evidence="1" id="KW-0732">Signal</keyword>
<evidence type="ECO:0000313" key="6">
    <source>
        <dbReference type="EMBL" id="OCT73034.1"/>
    </source>
</evidence>
<feature type="domain" description="Ig-like" evidence="5">
    <location>
        <begin position="145"/>
        <end position="229"/>
    </location>
</feature>
<organism evidence="6 7">
    <name type="scientific">Xenopus laevis</name>
    <name type="common">African clawed frog</name>
    <dbReference type="NCBI Taxonomy" id="8355"/>
    <lineage>
        <taxon>Eukaryota</taxon>
        <taxon>Metazoa</taxon>
        <taxon>Chordata</taxon>
        <taxon>Craniata</taxon>
        <taxon>Vertebrata</taxon>
        <taxon>Euteleostomi</taxon>
        <taxon>Amphibia</taxon>
        <taxon>Batrachia</taxon>
        <taxon>Anura</taxon>
        <taxon>Pipoidea</taxon>
        <taxon>Pipidae</taxon>
        <taxon>Xenopodinae</taxon>
        <taxon>Xenopus</taxon>
        <taxon>Xenopus</taxon>
    </lineage>
</organism>
<evidence type="ECO:0000256" key="4">
    <source>
        <dbReference type="SAM" id="Phobius"/>
    </source>
</evidence>
<dbReference type="InterPro" id="IPR003598">
    <property type="entry name" value="Ig_sub2"/>
</dbReference>
<keyword evidence="4" id="KW-0812">Transmembrane</keyword>
<evidence type="ECO:0000256" key="1">
    <source>
        <dbReference type="ARBA" id="ARBA00022729"/>
    </source>
</evidence>
<dbReference type="InterPro" id="IPR007110">
    <property type="entry name" value="Ig-like_dom"/>
</dbReference>
<feature type="transmembrane region" description="Helical" evidence="4">
    <location>
        <begin position="700"/>
        <end position="725"/>
    </location>
</feature>
<accession>A0A974CGM2</accession>
<dbReference type="InterPro" id="IPR013783">
    <property type="entry name" value="Ig-like_fold"/>
</dbReference>
<dbReference type="InterPro" id="IPR003599">
    <property type="entry name" value="Ig_sub"/>
</dbReference>
<evidence type="ECO:0000256" key="3">
    <source>
        <dbReference type="ARBA" id="ARBA00023319"/>
    </source>
</evidence>